<feature type="active site" evidence="1">
    <location>
        <position position="41"/>
    </location>
</feature>
<dbReference type="SUPFAM" id="SSF54637">
    <property type="entry name" value="Thioesterase/thiol ester dehydrase-isomerase"/>
    <property type="match status" value="1"/>
</dbReference>
<feature type="active site" evidence="1">
    <location>
        <position position="33"/>
    </location>
</feature>
<keyword evidence="5" id="KW-1185">Reference proteome</keyword>
<dbReference type="PANTHER" id="PTHR36934:SF1">
    <property type="entry name" value="THIOESTERASE DOMAIN-CONTAINING PROTEIN"/>
    <property type="match status" value="1"/>
</dbReference>
<protein>
    <submittedName>
        <fullName evidence="4">Uncharacterized domain 1-containing protein</fullName>
    </submittedName>
</protein>
<dbReference type="OrthoDB" id="6902891at2"/>
<proteinExistence type="predicted"/>
<evidence type="ECO:0000259" key="3">
    <source>
        <dbReference type="Pfam" id="PF22636"/>
    </source>
</evidence>
<dbReference type="Proteomes" id="UP000199820">
    <property type="component" value="Unassembled WGS sequence"/>
</dbReference>
<evidence type="ECO:0000256" key="1">
    <source>
        <dbReference type="PIRSR" id="PIRSR014972-1"/>
    </source>
</evidence>
<accession>A0A1I0AH63</accession>
<organism evidence="4 5">
    <name type="scientific">[Clostridium] aminophilum</name>
    <dbReference type="NCBI Taxonomy" id="1526"/>
    <lineage>
        <taxon>Bacteria</taxon>
        <taxon>Bacillati</taxon>
        <taxon>Bacillota</taxon>
        <taxon>Clostridia</taxon>
        <taxon>Lachnospirales</taxon>
        <taxon>Lachnospiraceae</taxon>
    </lineage>
</organism>
<dbReference type="AlphaFoldDB" id="A0A1I0AH63"/>
<dbReference type="InterPro" id="IPR054485">
    <property type="entry name" value="FlK-like_dom"/>
</dbReference>
<feature type="active site" evidence="1">
    <location>
        <position position="67"/>
    </location>
</feature>
<reference evidence="4 5" key="1">
    <citation type="submission" date="2016-10" db="EMBL/GenBank/DDBJ databases">
        <authorList>
            <person name="de Groot N.N."/>
        </authorList>
    </citation>
    <scope>NUCLEOTIDE SEQUENCE [LARGE SCALE GENOMIC DNA]</scope>
    <source>
        <strain evidence="4 5">KH1P1</strain>
    </source>
</reference>
<feature type="binding site" evidence="2">
    <location>
        <position position="111"/>
    </location>
    <ligand>
        <name>substrate</name>
    </ligand>
</feature>
<feature type="domain" description="Fluoroacetyl-CoA-specific thioesterase-like" evidence="3">
    <location>
        <begin position="14"/>
        <end position="116"/>
    </location>
</feature>
<name>A0A1I0AH63_9FIRM</name>
<dbReference type="RefSeq" id="WP_074647950.1">
    <property type="nucleotide sequence ID" value="NZ_FOIL01000002.1"/>
</dbReference>
<dbReference type="eggNOG" id="COG5496">
    <property type="taxonomic scope" value="Bacteria"/>
</dbReference>
<gene>
    <name evidence="4" type="ORF">SAMN04487771_100229</name>
</gene>
<feature type="binding site" evidence="2">
    <location>
        <position position="60"/>
    </location>
    <ligand>
        <name>CoA</name>
        <dbReference type="ChEBI" id="CHEBI:57287"/>
    </ligand>
</feature>
<dbReference type="PANTHER" id="PTHR36934">
    <property type="entry name" value="BLR0278 PROTEIN"/>
    <property type="match status" value="1"/>
</dbReference>
<dbReference type="Gene3D" id="3.10.129.10">
    <property type="entry name" value="Hotdog Thioesterase"/>
    <property type="match status" value="1"/>
</dbReference>
<dbReference type="STRING" id="1526.SAMN02910262_00646"/>
<dbReference type="EMBL" id="FOIL01000002">
    <property type="protein sequence ID" value="SES93541.1"/>
    <property type="molecule type" value="Genomic_DNA"/>
</dbReference>
<dbReference type="InterPro" id="IPR025540">
    <property type="entry name" value="FlK"/>
</dbReference>
<dbReference type="InterPro" id="IPR029069">
    <property type="entry name" value="HotDog_dom_sf"/>
</dbReference>
<dbReference type="Pfam" id="PF22636">
    <property type="entry name" value="FlK"/>
    <property type="match status" value="1"/>
</dbReference>
<evidence type="ECO:0000256" key="2">
    <source>
        <dbReference type="PIRSR" id="PIRSR014972-2"/>
    </source>
</evidence>
<dbReference type="CDD" id="cd03440">
    <property type="entry name" value="hot_dog"/>
    <property type="match status" value="1"/>
</dbReference>
<evidence type="ECO:0000313" key="4">
    <source>
        <dbReference type="EMBL" id="SES93541.1"/>
    </source>
</evidence>
<evidence type="ECO:0000313" key="5">
    <source>
        <dbReference type="Proteomes" id="UP000199820"/>
    </source>
</evidence>
<feature type="binding site" evidence="2">
    <location>
        <position position="60"/>
    </location>
    <ligand>
        <name>substrate</name>
    </ligand>
</feature>
<sequence>MAEQAKEYSLTWEVTDEMTAKRIGSAGSKILSTPNMVALMEAASLELAKEYLEEGQTTVGAEITCRHLAPTPVGMKVTAVTKLRSIERRKMWFDIEVFDEKGKCGEGSHLRIMVNSKAMAEKGAAKSES</sequence>
<dbReference type="PIRSF" id="PIRSF014972">
    <property type="entry name" value="FlK"/>
    <property type="match status" value="1"/>
</dbReference>